<accession>A0A840XZY5</accession>
<dbReference type="Proteomes" id="UP000580654">
    <property type="component" value="Unassembled WGS sequence"/>
</dbReference>
<evidence type="ECO:0000256" key="1">
    <source>
        <dbReference type="SAM" id="MobiDB-lite"/>
    </source>
</evidence>
<dbReference type="EMBL" id="JACIJD010000008">
    <property type="protein sequence ID" value="MBB5694025.1"/>
    <property type="molecule type" value="Genomic_DNA"/>
</dbReference>
<evidence type="ECO:0000313" key="3">
    <source>
        <dbReference type="Proteomes" id="UP000580654"/>
    </source>
</evidence>
<name>A0A840XZY5_9PROT</name>
<proteinExistence type="predicted"/>
<evidence type="ECO:0000313" key="2">
    <source>
        <dbReference type="EMBL" id="MBB5694025.1"/>
    </source>
</evidence>
<sequence length="180" mass="18607">MVSETPFLLLGVARHGTPGFGAVRARRVTGLLAGGPRHRSLPALALRLPEAVGFDEIAEVRAWLIAREAALDMALRVLAGAGGGSASAVARRVVEARLRPELPALSGARRPPVTGQQVPVISTPSAKSAHGAPRPPDYAVDRLLSALRLHEVEIAQLGPVPAGAALVATGPCIPSRPAME</sequence>
<reference evidence="2 3" key="1">
    <citation type="submission" date="2020-08" db="EMBL/GenBank/DDBJ databases">
        <title>Genomic Encyclopedia of Type Strains, Phase IV (KMG-IV): sequencing the most valuable type-strain genomes for metagenomic binning, comparative biology and taxonomic classification.</title>
        <authorList>
            <person name="Goeker M."/>
        </authorList>
    </citation>
    <scope>NUCLEOTIDE SEQUENCE [LARGE SCALE GENOMIC DNA]</scope>
    <source>
        <strain evidence="2 3">DSM 25622</strain>
    </source>
</reference>
<gene>
    <name evidence="2" type="ORF">FHS87_002065</name>
</gene>
<dbReference type="RefSeq" id="WP_184517330.1">
    <property type="nucleotide sequence ID" value="NZ_JACIJD010000008.1"/>
</dbReference>
<dbReference type="AlphaFoldDB" id="A0A840XZY5"/>
<keyword evidence="3" id="KW-1185">Reference proteome</keyword>
<protein>
    <submittedName>
        <fullName evidence="2">Uncharacterized protein</fullName>
    </submittedName>
</protein>
<organism evidence="2 3">
    <name type="scientific">Muricoccus pecuniae</name>
    <dbReference type="NCBI Taxonomy" id="693023"/>
    <lineage>
        <taxon>Bacteria</taxon>
        <taxon>Pseudomonadati</taxon>
        <taxon>Pseudomonadota</taxon>
        <taxon>Alphaproteobacteria</taxon>
        <taxon>Acetobacterales</taxon>
        <taxon>Roseomonadaceae</taxon>
        <taxon>Muricoccus</taxon>
    </lineage>
</organism>
<feature type="region of interest" description="Disordered" evidence="1">
    <location>
        <begin position="105"/>
        <end position="134"/>
    </location>
</feature>
<feature type="compositionally biased region" description="Polar residues" evidence="1">
    <location>
        <begin position="114"/>
        <end position="126"/>
    </location>
</feature>
<comment type="caution">
    <text evidence="2">The sequence shown here is derived from an EMBL/GenBank/DDBJ whole genome shotgun (WGS) entry which is preliminary data.</text>
</comment>